<protein>
    <submittedName>
        <fullName evidence="2">Phosphohydrolase</fullName>
    </submittedName>
</protein>
<organism evidence="2 3">
    <name type="scientific">Sphingobium baderi</name>
    <dbReference type="NCBI Taxonomy" id="1332080"/>
    <lineage>
        <taxon>Bacteria</taxon>
        <taxon>Pseudomonadati</taxon>
        <taxon>Pseudomonadota</taxon>
        <taxon>Alphaproteobacteria</taxon>
        <taxon>Sphingomonadales</taxon>
        <taxon>Sphingomonadaceae</taxon>
        <taxon>Sphingobium</taxon>
    </lineage>
</organism>
<dbReference type="Pfam" id="PF11871">
    <property type="entry name" value="DUF3391"/>
    <property type="match status" value="1"/>
</dbReference>
<dbReference type="CDD" id="cd00077">
    <property type="entry name" value="HDc"/>
    <property type="match status" value="1"/>
</dbReference>
<feature type="domain" description="HD-GYP" evidence="1">
    <location>
        <begin position="163"/>
        <end position="360"/>
    </location>
</feature>
<dbReference type="SUPFAM" id="SSF109604">
    <property type="entry name" value="HD-domain/PDEase-like"/>
    <property type="match status" value="1"/>
</dbReference>
<dbReference type="GO" id="GO:0008081">
    <property type="term" value="F:phosphoric diester hydrolase activity"/>
    <property type="evidence" value="ECO:0007669"/>
    <property type="project" value="UniProtKB-ARBA"/>
</dbReference>
<dbReference type="KEGG" id="sbd:ATN00_00005"/>
<dbReference type="PANTHER" id="PTHR43155">
    <property type="entry name" value="CYCLIC DI-GMP PHOSPHODIESTERASE PA4108-RELATED"/>
    <property type="match status" value="1"/>
</dbReference>
<dbReference type="PANTHER" id="PTHR43155:SF2">
    <property type="entry name" value="CYCLIC DI-GMP PHOSPHODIESTERASE PA4108"/>
    <property type="match status" value="1"/>
</dbReference>
<evidence type="ECO:0000259" key="1">
    <source>
        <dbReference type="PROSITE" id="PS51832"/>
    </source>
</evidence>
<name>A0A0S3EU38_9SPHN</name>
<dbReference type="Gene3D" id="1.10.3210.10">
    <property type="entry name" value="Hypothetical protein af1432"/>
    <property type="match status" value="1"/>
</dbReference>
<reference evidence="2 3" key="1">
    <citation type="submission" date="2015-11" db="EMBL/GenBank/DDBJ databases">
        <title>A Two-component Flavoprotein Monooxygenase System MeaXY Responsible for para-Hydroxylation of 2-Methyl-6-ethylaniline and 2,6-Diethylaniline in Sphingobium baderi DE-13.</title>
        <authorList>
            <person name="Cheng M."/>
            <person name="Meng Q."/>
            <person name="Yang Y."/>
            <person name="Chu C."/>
            <person name="Yan X."/>
            <person name="He J."/>
            <person name="Li S."/>
        </authorList>
    </citation>
    <scope>NUCLEOTIDE SEQUENCE [LARGE SCALE GENOMIC DNA]</scope>
    <source>
        <strain evidence="2 3">DE-13</strain>
    </source>
</reference>
<keyword evidence="2" id="KW-0378">Hydrolase</keyword>
<dbReference type="SMART" id="SM00471">
    <property type="entry name" value="HDc"/>
    <property type="match status" value="1"/>
</dbReference>
<dbReference type="PROSITE" id="PS51832">
    <property type="entry name" value="HD_GYP"/>
    <property type="match status" value="1"/>
</dbReference>
<gene>
    <name evidence="2" type="ORF">ATN00_00005</name>
</gene>
<dbReference type="OrthoDB" id="9802066at2"/>
<sequence length="434" mass="48934">MLKRIKTDEVKLGMFLHKMEGSWFSHPFWRSRMLLDDPDQLEELRASKVEWVQIDTARGIGPASETTPTPRSFQPAEKDVNERLFGRTSAQGVTIMRRHPARPAAAPQSFDPLSKDRLPLQAEMAHASKLARKASRAMRKVFDDARLGKAIKFNRLQPMIEEISSSVQRNPHAFMAVTRLKNSSEYLYMHSLSVCALMISLAQQLRLRPEQIQEAGLAGLLMDVGMGHVPQETWDKGAPLTPEEWQVIKSHTTLAHEFLTLGGEMPETVLDVCLHHHERMDGSGYPHGLVGEEISLFSRMAAICDTYDAMTSDRVHRQGQDPADALLNIDQAHMLYDPEIFAAFQQAVGIYPIGSLVRLRNHRLAIVIDQNPDDLTLPKVRPFYSLRTRTFENAPDIDLSRCFGSDQIVSRETPAAWEIADWPAVSAKLLAQEN</sequence>
<dbReference type="InterPro" id="IPR003607">
    <property type="entry name" value="HD/PDEase_dom"/>
</dbReference>
<dbReference type="InterPro" id="IPR037522">
    <property type="entry name" value="HD_GYP_dom"/>
</dbReference>
<proteinExistence type="predicted"/>
<dbReference type="Pfam" id="PF13487">
    <property type="entry name" value="HD_5"/>
    <property type="match status" value="1"/>
</dbReference>
<dbReference type="STRING" id="1332080.ATN00_00005"/>
<dbReference type="EMBL" id="CP013264">
    <property type="protein sequence ID" value="ALR18934.1"/>
    <property type="molecule type" value="Genomic_DNA"/>
</dbReference>
<accession>A0A0S3EU38</accession>
<evidence type="ECO:0000313" key="2">
    <source>
        <dbReference type="EMBL" id="ALR18934.1"/>
    </source>
</evidence>
<dbReference type="RefSeq" id="WP_062060601.1">
    <property type="nucleotide sequence ID" value="NZ_CP013264.1"/>
</dbReference>
<evidence type="ECO:0000313" key="3">
    <source>
        <dbReference type="Proteomes" id="UP000056968"/>
    </source>
</evidence>
<dbReference type="AlphaFoldDB" id="A0A0S3EU38"/>
<dbReference type="Proteomes" id="UP000056968">
    <property type="component" value="Chromosome"/>
</dbReference>
<keyword evidence="3" id="KW-1185">Reference proteome</keyword>
<dbReference type="InterPro" id="IPR021812">
    <property type="entry name" value="DUF3391"/>
</dbReference>